<feature type="non-terminal residue" evidence="4">
    <location>
        <position position="1"/>
    </location>
</feature>
<comment type="caution">
    <text evidence="4">The sequence shown here is derived from an EMBL/GenBank/DDBJ whole genome shotgun (WGS) entry which is preliminary data.</text>
</comment>
<dbReference type="Proteomes" id="UP001642464">
    <property type="component" value="Unassembled WGS sequence"/>
</dbReference>
<name>A0ABP0SEY6_9DINO</name>
<keyword evidence="2" id="KW-0472">Membrane</keyword>
<feature type="signal peptide" evidence="3">
    <location>
        <begin position="1"/>
        <end position="30"/>
    </location>
</feature>
<accession>A0ABP0SEY6</accession>
<reference evidence="4 5" key="1">
    <citation type="submission" date="2024-02" db="EMBL/GenBank/DDBJ databases">
        <authorList>
            <person name="Chen Y."/>
            <person name="Shah S."/>
            <person name="Dougan E. K."/>
            <person name="Thang M."/>
            <person name="Chan C."/>
        </authorList>
    </citation>
    <scope>NUCLEOTIDE SEQUENCE [LARGE SCALE GENOMIC DNA]</scope>
</reference>
<feature type="transmembrane region" description="Helical" evidence="2">
    <location>
        <begin position="380"/>
        <end position="408"/>
    </location>
</feature>
<keyword evidence="2" id="KW-0812">Transmembrane</keyword>
<evidence type="ECO:0000313" key="5">
    <source>
        <dbReference type="Proteomes" id="UP001642464"/>
    </source>
</evidence>
<feature type="region of interest" description="Disordered" evidence="1">
    <location>
        <begin position="230"/>
        <end position="297"/>
    </location>
</feature>
<sequence length="432" mass="45925">RMTCTSWCRAWLPWLLLSVIFFLIAVDIDPEVDDDFHLPGRRLVLHSNLSTIGLSLAIEGSNWWSSCGDHMHACSGSWLPEEKKYCCCDAGYMWTSSRICSETLVFGGPTSAPDGFGTKRSGSHLHGVLLCSTLDDDLHLRIEEAGQVRDMDADAAEHWVAKVLKEEGFDTVVQMNVSGRLRARHVDGPQLVRLNLYSLMVVYGVTEGPAEALAHRLEALDRFGRRLSTGTQGCDEASSGSGSGGGTGARGCEEEQSSHGSSGAQGCEEPQKTSRLKSGTQGCSKSSTGTRGCDEHHHTGAQGCHGKSGAQGCHHRAARGCDVAVVGCHSGVCGCTDSSVGDVFGIMLLMPLLLSFVAIAIPMAILAAPVMVLYSLALPIVLILTAYVTGSFLALLCSGITAAAWAGLVASYRSPASPDTENTELLHLEEED</sequence>
<evidence type="ECO:0000256" key="2">
    <source>
        <dbReference type="SAM" id="Phobius"/>
    </source>
</evidence>
<proteinExistence type="predicted"/>
<keyword evidence="5" id="KW-1185">Reference proteome</keyword>
<dbReference type="EMBL" id="CAXAMM010043607">
    <property type="protein sequence ID" value="CAK9110936.1"/>
    <property type="molecule type" value="Genomic_DNA"/>
</dbReference>
<feature type="transmembrane region" description="Helical" evidence="2">
    <location>
        <begin position="343"/>
        <end position="368"/>
    </location>
</feature>
<organism evidence="4 5">
    <name type="scientific">Durusdinium trenchii</name>
    <dbReference type="NCBI Taxonomy" id="1381693"/>
    <lineage>
        <taxon>Eukaryota</taxon>
        <taxon>Sar</taxon>
        <taxon>Alveolata</taxon>
        <taxon>Dinophyceae</taxon>
        <taxon>Suessiales</taxon>
        <taxon>Symbiodiniaceae</taxon>
        <taxon>Durusdinium</taxon>
    </lineage>
</organism>
<evidence type="ECO:0000256" key="3">
    <source>
        <dbReference type="SAM" id="SignalP"/>
    </source>
</evidence>
<protein>
    <submittedName>
        <fullName evidence="4">Uncharacterized protein</fullName>
    </submittedName>
</protein>
<evidence type="ECO:0000313" key="4">
    <source>
        <dbReference type="EMBL" id="CAK9110936.1"/>
    </source>
</evidence>
<gene>
    <name evidence="4" type="ORF">SCF082_LOCUS51515</name>
</gene>
<feature type="compositionally biased region" description="Polar residues" evidence="1">
    <location>
        <begin position="276"/>
        <end position="290"/>
    </location>
</feature>
<keyword evidence="3" id="KW-0732">Signal</keyword>
<feature type="chain" id="PRO_5047042630" evidence="3">
    <location>
        <begin position="31"/>
        <end position="432"/>
    </location>
</feature>
<keyword evidence="2" id="KW-1133">Transmembrane helix</keyword>
<evidence type="ECO:0000256" key="1">
    <source>
        <dbReference type="SAM" id="MobiDB-lite"/>
    </source>
</evidence>